<reference evidence="2 3" key="1">
    <citation type="journal article" date="2018" name="Cell">
        <title>The Chara Genome: Secondary Complexity and Implications for Plant Terrestrialization.</title>
        <authorList>
            <person name="Nishiyama T."/>
            <person name="Sakayama H."/>
            <person name="Vries J.D."/>
            <person name="Buschmann H."/>
            <person name="Saint-Marcoux D."/>
            <person name="Ullrich K.K."/>
            <person name="Haas F.B."/>
            <person name="Vanderstraeten L."/>
            <person name="Becker D."/>
            <person name="Lang D."/>
            <person name="Vosolsobe S."/>
            <person name="Rombauts S."/>
            <person name="Wilhelmsson P.K.I."/>
            <person name="Janitza P."/>
            <person name="Kern R."/>
            <person name="Heyl A."/>
            <person name="Rumpler F."/>
            <person name="Villalobos L.I.A.C."/>
            <person name="Clay J.M."/>
            <person name="Skokan R."/>
            <person name="Toyoda A."/>
            <person name="Suzuki Y."/>
            <person name="Kagoshima H."/>
            <person name="Schijlen E."/>
            <person name="Tajeshwar N."/>
            <person name="Catarino B."/>
            <person name="Hetherington A.J."/>
            <person name="Saltykova A."/>
            <person name="Bonnot C."/>
            <person name="Breuninger H."/>
            <person name="Symeonidi A."/>
            <person name="Radhakrishnan G.V."/>
            <person name="Van Nieuwerburgh F."/>
            <person name="Deforce D."/>
            <person name="Chang C."/>
            <person name="Karol K.G."/>
            <person name="Hedrich R."/>
            <person name="Ulvskov P."/>
            <person name="Glockner G."/>
            <person name="Delwiche C.F."/>
            <person name="Petrasek J."/>
            <person name="Van de Peer Y."/>
            <person name="Friml J."/>
            <person name="Beilby M."/>
            <person name="Dolan L."/>
            <person name="Kohara Y."/>
            <person name="Sugano S."/>
            <person name="Fujiyama A."/>
            <person name="Delaux P.-M."/>
            <person name="Quint M."/>
            <person name="TheiBen G."/>
            <person name="Hagemann M."/>
            <person name="Harholt J."/>
            <person name="Dunand C."/>
            <person name="Zachgo S."/>
            <person name="Langdale J."/>
            <person name="Maumus F."/>
            <person name="Straeten D.V.D."/>
            <person name="Gould S.B."/>
            <person name="Rensing S.A."/>
        </authorList>
    </citation>
    <scope>NUCLEOTIDE SEQUENCE [LARGE SCALE GENOMIC DNA]</scope>
    <source>
        <strain evidence="2 3">S276</strain>
    </source>
</reference>
<dbReference type="AlphaFoldDB" id="A0A388LPQ1"/>
<evidence type="ECO:0000256" key="1">
    <source>
        <dbReference type="SAM" id="MobiDB-lite"/>
    </source>
</evidence>
<comment type="caution">
    <text evidence="2">The sequence shown here is derived from an EMBL/GenBank/DDBJ whole genome shotgun (WGS) entry which is preliminary data.</text>
</comment>
<dbReference type="Gramene" id="GBG84326">
    <property type="protein sequence ID" value="GBG84326"/>
    <property type="gene ID" value="CBR_g38297"/>
</dbReference>
<feature type="compositionally biased region" description="Basic residues" evidence="1">
    <location>
        <begin position="304"/>
        <end position="313"/>
    </location>
</feature>
<accession>A0A388LPQ1</accession>
<organism evidence="2 3">
    <name type="scientific">Chara braunii</name>
    <name type="common">Braun's stonewort</name>
    <dbReference type="NCBI Taxonomy" id="69332"/>
    <lineage>
        <taxon>Eukaryota</taxon>
        <taxon>Viridiplantae</taxon>
        <taxon>Streptophyta</taxon>
        <taxon>Charophyceae</taxon>
        <taxon>Charales</taxon>
        <taxon>Characeae</taxon>
        <taxon>Chara</taxon>
    </lineage>
</organism>
<feature type="compositionally biased region" description="Acidic residues" evidence="1">
    <location>
        <begin position="197"/>
        <end position="210"/>
    </location>
</feature>
<dbReference type="OrthoDB" id="1607513at2759"/>
<evidence type="ECO:0000313" key="3">
    <source>
        <dbReference type="Proteomes" id="UP000265515"/>
    </source>
</evidence>
<feature type="compositionally biased region" description="Basic residues" evidence="1">
    <location>
        <begin position="285"/>
        <end position="296"/>
    </location>
</feature>
<feature type="compositionally biased region" description="Basic and acidic residues" evidence="1">
    <location>
        <begin position="151"/>
        <end position="172"/>
    </location>
</feature>
<dbReference type="EMBL" id="BFEA01000472">
    <property type="protein sequence ID" value="GBG84326.1"/>
    <property type="molecule type" value="Genomic_DNA"/>
</dbReference>
<protein>
    <submittedName>
        <fullName evidence="2">Uncharacterized protein</fullName>
    </submittedName>
</protein>
<evidence type="ECO:0000313" key="2">
    <source>
        <dbReference type="EMBL" id="GBG84326.1"/>
    </source>
</evidence>
<feature type="compositionally biased region" description="Basic residues" evidence="1">
    <location>
        <begin position="133"/>
        <end position="150"/>
    </location>
</feature>
<sequence length="338" mass="39884">MRYLQRHVGGAWKGPYHLEVLGDPHEFHKEPTPNEPKRKDTTLWEPDAKANCEKLATTEWWATYGGDVSDLQAIAIKIVIERRKKKVRENEPELRRPLDVVQEREEEHQEQSEAVVKMVEVALQEEGNDKVQPKRQRRRTSKRRRTTNWHKKAEEKDQQENKDNMEQQKEVEMEHEEEDKEMEHEEDEEGMERQGEQEDMEQQEEAEVMDQQDMQHNVDEEDGEEEHQPVVKTVYTCRQRLVVSSQSVEDIPDFPPNNEVVQHDNLWVSRVGRKRKEPMKDAATKPKRAYGRARKLKTVEPVAKPKKKSRQRKARAEVVEDDPDSDNCNLPHSSVVFH</sequence>
<gene>
    <name evidence="2" type="ORF">CBR_g38297</name>
</gene>
<feature type="region of interest" description="Disordered" evidence="1">
    <location>
        <begin position="85"/>
        <end position="230"/>
    </location>
</feature>
<name>A0A388LPQ1_CHABU</name>
<proteinExistence type="predicted"/>
<feature type="region of interest" description="Disordered" evidence="1">
    <location>
        <begin position="271"/>
        <end position="338"/>
    </location>
</feature>
<keyword evidence="3" id="KW-1185">Reference proteome</keyword>
<dbReference type="Proteomes" id="UP000265515">
    <property type="component" value="Unassembled WGS sequence"/>
</dbReference>
<feature type="compositionally biased region" description="Acidic residues" evidence="1">
    <location>
        <begin position="173"/>
        <end position="190"/>
    </location>
</feature>
<feature type="compositionally biased region" description="Basic and acidic residues" evidence="1">
    <location>
        <begin position="88"/>
        <end position="111"/>
    </location>
</feature>